<evidence type="ECO:0000313" key="3">
    <source>
        <dbReference type="Proteomes" id="UP001049176"/>
    </source>
</evidence>
<dbReference type="KEGG" id="more:E1B28_008325"/>
<dbReference type="Proteomes" id="UP001049176">
    <property type="component" value="Chromosome 5"/>
</dbReference>
<dbReference type="Pfam" id="PF13391">
    <property type="entry name" value="HNH_2"/>
    <property type="match status" value="1"/>
</dbReference>
<protein>
    <recommendedName>
        <fullName evidence="1">HNH nuclease domain-containing protein</fullName>
    </recommendedName>
</protein>
<keyword evidence="3" id="KW-1185">Reference proteome</keyword>
<dbReference type="RefSeq" id="XP_043008403.1">
    <property type="nucleotide sequence ID" value="XM_043153119.1"/>
</dbReference>
<dbReference type="InterPro" id="IPR003615">
    <property type="entry name" value="HNH_nuc"/>
</dbReference>
<feature type="domain" description="HNH nuclease" evidence="1">
    <location>
        <begin position="169"/>
        <end position="271"/>
    </location>
</feature>
<dbReference type="OrthoDB" id="2104739at2759"/>
<dbReference type="GeneID" id="66077401"/>
<evidence type="ECO:0000313" key="2">
    <source>
        <dbReference type="EMBL" id="KAG7091933.1"/>
    </source>
</evidence>
<gene>
    <name evidence="2" type="ORF">E1B28_008325</name>
</gene>
<organism evidence="2 3">
    <name type="scientific">Marasmius oreades</name>
    <name type="common">fairy-ring Marasmius</name>
    <dbReference type="NCBI Taxonomy" id="181124"/>
    <lineage>
        <taxon>Eukaryota</taxon>
        <taxon>Fungi</taxon>
        <taxon>Dikarya</taxon>
        <taxon>Basidiomycota</taxon>
        <taxon>Agaricomycotina</taxon>
        <taxon>Agaricomycetes</taxon>
        <taxon>Agaricomycetidae</taxon>
        <taxon>Agaricales</taxon>
        <taxon>Marasmiineae</taxon>
        <taxon>Marasmiaceae</taxon>
        <taxon>Marasmius</taxon>
    </lineage>
</organism>
<sequence>MSPPPAEIPLPSNPFNEAGIHRAYSLCLAVESFEGWGLQHAGVTTTRPQSVDPLEKWAPLVVGRCLGYALIEAPTVTGRRNLAQDINACIKEESGENDYAALASLTQLYVAGMIRLFRNAKGPIPTPMISHSPRRSLAILAHDIEVALVEPHKSANAKLIALERDGFSCVITGSIDIDSAKKGYVQFPPAGKQWGLTQVAHIFGETNDENILGEGCTVKREWASTAAALVERYAEISIREELNGSNIHRAANIFTLGTGVHGLFDSLYISLEPVKGNLHTYNLHTYPANIHDRYPVPEQVRFVDHGENNTELPDPRYLQLHHVCAKVLRLSGAAEVIETFERDMEQLEVLATDGSSAKYLSEALSGALSQTTAVH</sequence>
<comment type="caution">
    <text evidence="2">The sequence shown here is derived from an EMBL/GenBank/DDBJ whole genome shotgun (WGS) entry which is preliminary data.</text>
</comment>
<evidence type="ECO:0000259" key="1">
    <source>
        <dbReference type="Pfam" id="PF13391"/>
    </source>
</evidence>
<reference evidence="2" key="1">
    <citation type="journal article" date="2021" name="Genome Biol. Evol.">
        <title>The assembled and annotated genome of the fairy-ring fungus Marasmius oreades.</title>
        <authorList>
            <person name="Hiltunen M."/>
            <person name="Ament-Velasquez S.L."/>
            <person name="Johannesson H."/>
        </authorList>
    </citation>
    <scope>NUCLEOTIDE SEQUENCE</scope>
    <source>
        <strain evidence="2">03SP1</strain>
    </source>
</reference>
<name>A0A9P7RZR2_9AGAR</name>
<accession>A0A9P7RZR2</accession>
<dbReference type="EMBL" id="CM032185">
    <property type="protein sequence ID" value="KAG7091933.1"/>
    <property type="molecule type" value="Genomic_DNA"/>
</dbReference>
<dbReference type="AlphaFoldDB" id="A0A9P7RZR2"/>
<proteinExistence type="predicted"/>